<keyword evidence="2" id="KW-0479">Metal-binding</keyword>
<evidence type="ECO:0000256" key="5">
    <source>
        <dbReference type="ARBA" id="ARBA00023157"/>
    </source>
</evidence>
<evidence type="ECO:0000259" key="9">
    <source>
        <dbReference type="PROSITE" id="PS01180"/>
    </source>
</evidence>
<feature type="domain" description="CUB" evidence="9">
    <location>
        <begin position="1301"/>
        <end position="1412"/>
    </location>
</feature>
<evidence type="ECO:0000313" key="12">
    <source>
        <dbReference type="Proteomes" id="UP000807504"/>
    </source>
</evidence>
<dbReference type="CDD" id="cd00041">
    <property type="entry name" value="CUB"/>
    <property type="match status" value="9"/>
</dbReference>
<dbReference type="PROSITE" id="PS01180">
    <property type="entry name" value="CUB"/>
    <property type="match status" value="9"/>
</dbReference>
<dbReference type="EMBL" id="JABXBU010002231">
    <property type="protein sequence ID" value="KAF8763129.1"/>
    <property type="molecule type" value="Genomic_DNA"/>
</dbReference>
<dbReference type="InterPro" id="IPR011992">
    <property type="entry name" value="EF-hand-dom_pair"/>
</dbReference>
<dbReference type="CDD" id="cd00051">
    <property type="entry name" value="EFh"/>
    <property type="match status" value="2"/>
</dbReference>
<dbReference type="GO" id="GO:0005509">
    <property type="term" value="F:calcium ion binding"/>
    <property type="evidence" value="ECO:0007669"/>
    <property type="project" value="InterPro"/>
</dbReference>
<proteinExistence type="inferred from homology"/>
<dbReference type="FunFam" id="1.10.238.10:FF:000009">
    <property type="entry name" value="Visinin-like protein 1"/>
    <property type="match status" value="1"/>
</dbReference>
<dbReference type="Gene3D" id="1.10.238.10">
    <property type="entry name" value="EF-hand"/>
    <property type="match status" value="1"/>
</dbReference>
<dbReference type="Pfam" id="PF13833">
    <property type="entry name" value="EF-hand_8"/>
    <property type="match status" value="1"/>
</dbReference>
<keyword evidence="12" id="KW-1185">Reference proteome</keyword>
<reference evidence="11" key="2">
    <citation type="submission" date="2020-06" db="EMBL/GenBank/DDBJ databases">
        <authorList>
            <person name="Sheffer M."/>
        </authorList>
    </citation>
    <scope>NUCLEOTIDE SEQUENCE</scope>
</reference>
<dbReference type="Pfam" id="PF00431">
    <property type="entry name" value="CUB"/>
    <property type="match status" value="9"/>
</dbReference>
<feature type="region of interest" description="Disordered" evidence="7">
    <location>
        <begin position="1423"/>
        <end position="1446"/>
    </location>
</feature>
<dbReference type="InterPro" id="IPR018247">
    <property type="entry name" value="EF_Hand_1_Ca_BS"/>
</dbReference>
<evidence type="ECO:0000313" key="11">
    <source>
        <dbReference type="EMBL" id="KAF8763129.1"/>
    </source>
</evidence>
<feature type="domain" description="CUB" evidence="9">
    <location>
        <begin position="607"/>
        <end position="715"/>
    </location>
</feature>
<evidence type="ECO:0000256" key="1">
    <source>
        <dbReference type="ARBA" id="ARBA00006049"/>
    </source>
</evidence>
<organism evidence="11 12">
    <name type="scientific">Argiope bruennichi</name>
    <name type="common">Wasp spider</name>
    <name type="synonym">Aranea bruennichi</name>
    <dbReference type="NCBI Taxonomy" id="94029"/>
    <lineage>
        <taxon>Eukaryota</taxon>
        <taxon>Metazoa</taxon>
        <taxon>Ecdysozoa</taxon>
        <taxon>Arthropoda</taxon>
        <taxon>Chelicerata</taxon>
        <taxon>Arachnida</taxon>
        <taxon>Araneae</taxon>
        <taxon>Araneomorphae</taxon>
        <taxon>Entelegynae</taxon>
        <taxon>Araneoidea</taxon>
        <taxon>Araneidae</taxon>
        <taxon>Argiope</taxon>
    </lineage>
</organism>
<evidence type="ECO:0000256" key="2">
    <source>
        <dbReference type="ARBA" id="ARBA00022723"/>
    </source>
</evidence>
<sequence length="1741" mass="193851">METFYVTLLILLLSKQYVCQETTTLLPTLEPTVEVTSTVSTVLATTVRARRLIKNATDLDETAKASTTSDSLKTVSSTSLATPVRTVAFPNCDKSWSSIDYELVHPGFPDDYSNGMLCRYSIRKHSDSICGLEITFKKFDLETSAGCEKDFLAIGDERLCGNIPADSVVQYPFDEGSNHIPLVFGTNDNGTKGGFQILFQQISICEEDLNAIPAIHACDVLITDPSGELVTHRSPEDALGDPVCRYTIGRRHSGYCHVELDFVDFNVEYSPGCIGSYVQLDGHRFCGTALRGQRKNVTFDALGNVHIVYKTDTVRMDRGFHLLFRQLVCPPGEPVRSPGGSDLVADRLPSSCSKIYYEKEFYLESPGFPNYYANDLDCQLVIRRYRPSICKMDIRFLDFDVEDSPGCVYDYLQLDAQRLCGRIPEDNVKTTDFLSFEKVLRFKTDSINPRPGFFLYVRQLDCGTISPPPIVPGSPSSCDVHVWDVQARVTSPNYPRDYGNDLRCRYTVHRQGEHICQLKVTFLDFKLQNGNPGCYNDYLELDGGWRACGDKFQGISRTLDFRTPEKVLFFSTDAWYTFPGFLLALRQVPCTEVAAETARGGGNTASCDRELEALTFDIRSELYPLNYLPNLNCRYVIRKVSAAVCQLRIRFIRFDLEASIGCSRDYLALDGERLCGALSLNTTRTLRFDAPEKVLVFHTDSEVQGAGFIASVQQVECPGGLPPDTATVPGTIGGGVSPPVSGGGACNRHYTDIRASFNSPNYPSPYPLGVACRYAIHVQPGFCNVEFNFIDFSLEPPTPGLPCTRDYVDIAGVRYCGTQLRGVTKLEPPFGVAKEVVVTFVSDSFVPDRGFLVSYRQVPCGSSRTSPPQPGGSTSEVTPTGSVCGGHLTGPFFEIKWPDLGATGDYGQTVQCVYTVHRLGSDTCSLRVTFVTFDFGDGRDCPRQFAQIGTHTLCGRLPSYTTRDYDFFDYTMAIRITSSQLPRPRMLLQVQQLPCGASSPASRLPPPTCDETFQGPGFELRSPYYPHGLTASVNCRYIVRKASPFICNLELTFERFELPDSRHCYASHLRIDADRLCGSITPYTIRLYDFHTSEKLIHFSADHVLPGAGFLIKGRQVPCGGVPPSALMPMTPVIDPGRSPAQPLPSSIRCDQSFGLEEFTIYSPNHPLPYPVEVHCRYVIIRSSSDICGLEVTFVSFDIEDYYQCQKDYLDIDGERLCGVLPSNSVRNYIFHPADRTKVMVFKSDYSVTKPGFALRIRQSRICPASVPSLLPAAPGAVSPATGTGGGLSPSTPRDGDSNVCGPSFFSSPRGVIRSPRFPGGYPASHCIYTFLQLRGFCTLKFTFRDFDLLPGSDCIVDYLELDGRRYCDGQLFQQSREVSFPWSDSSTATLMFHSDRGSFVHRGFHVDFEQVLCRRQGRQNRDELDQSVAPQNSTVRSASSPTLDWTSSLSSFDADWDDSKTTPRNSSVESSPWRPLVLTVSLFGTFLGVPQTGEVVPSVSIVEFIRGVLGVSRRCPVEAGMGKHNSKLTREELEELEEMTNFNTKQLRQWYKDFIQDCPSGYMTKEEFKHIYGHFFPTGDPTRFVDYVFNVFDIDKNGVITFKEFILAISITTRGTIEEKLNWAFSLYDFDSDGYVTRDEMLDIVRAIHRMHGKDGDTTETDAAQKRVDELFTKLDTDKDGKLSREEFCKGFKNDSWIIKALLMKSPLVANSTTSLNIPESEGPGRRTSTCQASVGNGLH</sequence>
<comment type="caution">
    <text evidence="11">The sequence shown here is derived from an EMBL/GenBank/DDBJ whole genome shotgun (WGS) entry which is preliminary data.</text>
</comment>
<accession>A0A8T0DYW2</accession>
<keyword evidence="4" id="KW-0106">Calcium</keyword>
<name>A0A8T0DYW2_ARGBR</name>
<dbReference type="PANTHER" id="PTHR24255">
    <property type="entry name" value="COMPLEMENT COMPONENT 1, S SUBCOMPONENT-RELATED"/>
    <property type="match status" value="1"/>
</dbReference>
<dbReference type="PANTHER" id="PTHR24255:SF31">
    <property type="entry name" value="CUBILIN-LIKE PROTEIN"/>
    <property type="match status" value="1"/>
</dbReference>
<dbReference type="SMART" id="SM00054">
    <property type="entry name" value="EFh"/>
    <property type="match status" value="3"/>
</dbReference>
<dbReference type="Gene3D" id="2.60.120.290">
    <property type="entry name" value="Spermadhesin, CUB domain"/>
    <property type="match status" value="9"/>
</dbReference>
<gene>
    <name evidence="11" type="ORF">HNY73_021342</name>
</gene>
<feature type="domain" description="EF-hand" evidence="10">
    <location>
        <begin position="1664"/>
        <end position="1699"/>
    </location>
</feature>
<protein>
    <submittedName>
        <fullName evidence="11">Calcium-binding protein NCS-1 like protein</fullName>
    </submittedName>
</protein>
<feature type="domain" description="CUB" evidence="9">
    <location>
        <begin position="218"/>
        <end position="327"/>
    </location>
</feature>
<feature type="domain" description="CUB" evidence="9">
    <location>
        <begin position="478"/>
        <end position="588"/>
    </location>
</feature>
<evidence type="ECO:0000256" key="4">
    <source>
        <dbReference type="ARBA" id="ARBA00022837"/>
    </source>
</evidence>
<feature type="signal peptide" evidence="8">
    <location>
        <begin position="1"/>
        <end position="20"/>
    </location>
</feature>
<feature type="compositionally biased region" description="Polar residues" evidence="7">
    <location>
        <begin position="1728"/>
        <end position="1741"/>
    </location>
</feature>
<feature type="domain" description="CUB" evidence="9">
    <location>
        <begin position="352"/>
        <end position="460"/>
    </location>
</feature>
<dbReference type="PROSITE" id="PS00018">
    <property type="entry name" value="EF_HAND_1"/>
    <property type="match status" value="3"/>
</dbReference>
<evidence type="ECO:0000256" key="8">
    <source>
        <dbReference type="SAM" id="SignalP"/>
    </source>
</evidence>
<dbReference type="PROSITE" id="PS50222">
    <property type="entry name" value="EF_HAND_2"/>
    <property type="match status" value="3"/>
</dbReference>
<feature type="domain" description="CUB" evidence="9">
    <location>
        <begin position="92"/>
        <end position="202"/>
    </location>
</feature>
<feature type="compositionally biased region" description="Polar residues" evidence="7">
    <location>
        <begin position="1429"/>
        <end position="1446"/>
    </location>
</feature>
<feature type="domain" description="EF-hand" evidence="10">
    <location>
        <begin position="1581"/>
        <end position="1616"/>
    </location>
</feature>
<dbReference type="SMART" id="SM00042">
    <property type="entry name" value="CUB"/>
    <property type="match status" value="9"/>
</dbReference>
<keyword evidence="5" id="KW-1015">Disulfide bond</keyword>
<keyword evidence="3" id="KW-0677">Repeat</keyword>
<dbReference type="InterPro" id="IPR035914">
    <property type="entry name" value="Sperma_CUB_dom_sf"/>
</dbReference>
<feature type="domain" description="CUB" evidence="9">
    <location>
        <begin position="1009"/>
        <end position="1117"/>
    </location>
</feature>
<evidence type="ECO:0000256" key="7">
    <source>
        <dbReference type="SAM" id="MobiDB-lite"/>
    </source>
</evidence>
<dbReference type="PRINTS" id="PR00450">
    <property type="entry name" value="RECOVERIN"/>
</dbReference>
<evidence type="ECO:0000259" key="10">
    <source>
        <dbReference type="PROSITE" id="PS50222"/>
    </source>
</evidence>
<dbReference type="SUPFAM" id="SSF49854">
    <property type="entry name" value="Spermadhesin, CUB domain"/>
    <property type="match status" value="9"/>
</dbReference>
<feature type="domain" description="CUB" evidence="9">
    <location>
        <begin position="1150"/>
        <end position="1260"/>
    </location>
</feature>
<feature type="domain" description="CUB" evidence="9">
    <location>
        <begin position="746"/>
        <end position="858"/>
    </location>
</feature>
<keyword evidence="8" id="KW-0732">Signal</keyword>
<dbReference type="SUPFAM" id="SSF47473">
    <property type="entry name" value="EF-hand"/>
    <property type="match status" value="1"/>
</dbReference>
<dbReference type="GO" id="GO:0005615">
    <property type="term" value="C:extracellular space"/>
    <property type="evidence" value="ECO:0007669"/>
    <property type="project" value="TreeGrafter"/>
</dbReference>
<feature type="region of interest" description="Disordered" evidence="7">
    <location>
        <begin position="860"/>
        <end position="880"/>
    </location>
</feature>
<feature type="domain" description="EF-hand" evidence="10">
    <location>
        <begin position="1617"/>
        <end position="1652"/>
    </location>
</feature>
<dbReference type="InterPro" id="IPR002048">
    <property type="entry name" value="EF_hand_dom"/>
</dbReference>
<evidence type="ECO:0000256" key="6">
    <source>
        <dbReference type="PROSITE-ProRule" id="PRU00059"/>
    </source>
</evidence>
<dbReference type="Pfam" id="PF13499">
    <property type="entry name" value="EF-hand_7"/>
    <property type="match status" value="1"/>
</dbReference>
<evidence type="ECO:0000256" key="3">
    <source>
        <dbReference type="ARBA" id="ARBA00022737"/>
    </source>
</evidence>
<dbReference type="GO" id="GO:0004252">
    <property type="term" value="F:serine-type endopeptidase activity"/>
    <property type="evidence" value="ECO:0007669"/>
    <property type="project" value="TreeGrafter"/>
</dbReference>
<dbReference type="Proteomes" id="UP000807504">
    <property type="component" value="Unassembled WGS sequence"/>
</dbReference>
<reference evidence="11" key="1">
    <citation type="journal article" date="2020" name="bioRxiv">
        <title>Chromosome-level reference genome of the European wasp spider Argiope bruennichi: a resource for studies on range expansion and evolutionary adaptation.</title>
        <authorList>
            <person name="Sheffer M.M."/>
            <person name="Hoppe A."/>
            <person name="Krehenwinkel H."/>
            <person name="Uhl G."/>
            <person name="Kuss A.W."/>
            <person name="Jensen L."/>
            <person name="Jensen C."/>
            <person name="Gillespie R.G."/>
            <person name="Hoff K.J."/>
            <person name="Prost S."/>
        </authorList>
    </citation>
    <scope>NUCLEOTIDE SEQUENCE</scope>
</reference>
<feature type="region of interest" description="Disordered" evidence="7">
    <location>
        <begin position="1716"/>
        <end position="1741"/>
    </location>
</feature>
<dbReference type="InterPro" id="IPR000859">
    <property type="entry name" value="CUB_dom"/>
</dbReference>
<comment type="similarity">
    <text evidence="1">Belongs to the recoverin family.</text>
</comment>
<feature type="chain" id="PRO_5035862299" evidence="8">
    <location>
        <begin position="21"/>
        <end position="1741"/>
    </location>
</feature>
<comment type="caution">
    <text evidence="6">Lacks conserved residue(s) required for the propagation of feature annotation.</text>
</comment>